<dbReference type="OrthoDB" id="3194804at2"/>
<evidence type="ECO:0008006" key="3">
    <source>
        <dbReference type="Google" id="ProtNLM"/>
    </source>
</evidence>
<name>A0A558C2V5_9BACT</name>
<dbReference type="PROSITE" id="PS51257">
    <property type="entry name" value="PROKAR_LIPOPROTEIN"/>
    <property type="match status" value="1"/>
</dbReference>
<organism evidence="1 2">
    <name type="scientific">Hymenobacter setariae</name>
    <dbReference type="NCBI Taxonomy" id="2594794"/>
    <lineage>
        <taxon>Bacteria</taxon>
        <taxon>Pseudomonadati</taxon>
        <taxon>Bacteroidota</taxon>
        <taxon>Cytophagia</taxon>
        <taxon>Cytophagales</taxon>
        <taxon>Hymenobacteraceae</taxon>
        <taxon>Hymenobacter</taxon>
    </lineage>
</organism>
<comment type="caution">
    <text evidence="1">The sequence shown here is derived from an EMBL/GenBank/DDBJ whole genome shotgun (WGS) entry which is preliminary data.</text>
</comment>
<accession>A0A558C2V5</accession>
<dbReference type="Proteomes" id="UP000317624">
    <property type="component" value="Unassembled WGS sequence"/>
</dbReference>
<gene>
    <name evidence="1" type="ORF">FNT36_03225</name>
</gene>
<evidence type="ECO:0000313" key="2">
    <source>
        <dbReference type="Proteomes" id="UP000317624"/>
    </source>
</evidence>
<reference evidence="1 2" key="1">
    <citation type="submission" date="2019-07" db="EMBL/GenBank/DDBJ databases">
        <title>Hymenobacter sp. straun FUR1 Genome sequencing and assembly.</title>
        <authorList>
            <person name="Chhetri G."/>
        </authorList>
    </citation>
    <scope>NUCLEOTIDE SEQUENCE [LARGE SCALE GENOMIC DNA]</scope>
    <source>
        <strain evidence="1 2">Fur1</strain>
    </source>
</reference>
<keyword evidence="2" id="KW-1185">Reference proteome</keyword>
<evidence type="ECO:0000313" key="1">
    <source>
        <dbReference type="EMBL" id="TVT43118.1"/>
    </source>
</evidence>
<dbReference type="EMBL" id="VMRJ01000001">
    <property type="protein sequence ID" value="TVT43118.1"/>
    <property type="molecule type" value="Genomic_DNA"/>
</dbReference>
<dbReference type="RefSeq" id="WP_144844299.1">
    <property type="nucleotide sequence ID" value="NZ_VMRJ01000001.1"/>
</dbReference>
<protein>
    <recommendedName>
        <fullName evidence="3">Phage tail protein</fullName>
    </recommendedName>
</protein>
<proteinExistence type="predicted"/>
<sequence length="159" mass="16634">MALDKVQGRDVGIAIQKTINAALVYALIGCLTDSTFDVDTETDEATCIASGQFKEFIGGQTGWSLGGTLNVRQATNDASGPGATDADDNVTAENLLDIQLSENNQVQVRYRIGSKKGSAWYTGTGIITKSSFKGQLKGIATYAITIQGSGPLVKTLAPA</sequence>
<dbReference type="AlphaFoldDB" id="A0A558C2V5"/>